<evidence type="ECO:0000313" key="2">
    <source>
        <dbReference type="EMBL" id="SVC52518.1"/>
    </source>
</evidence>
<proteinExistence type="predicted"/>
<dbReference type="Pfam" id="PF11967">
    <property type="entry name" value="RecO_N"/>
    <property type="match status" value="1"/>
</dbReference>
<name>A0A382MVZ5_9ZZZZ</name>
<sequence length="43" mass="4734">MVLRVFPLTETSLVVHWLSPEAGRIGTVAKGARRAKSPFRGKL</sequence>
<protein>
    <recommendedName>
        <fullName evidence="1">DNA replication/recombination mediator RecO N-terminal domain-containing protein</fullName>
    </recommendedName>
</protein>
<reference evidence="2" key="1">
    <citation type="submission" date="2018-05" db="EMBL/GenBank/DDBJ databases">
        <authorList>
            <person name="Lanie J.A."/>
            <person name="Ng W.-L."/>
            <person name="Kazmierczak K.M."/>
            <person name="Andrzejewski T.M."/>
            <person name="Davidsen T.M."/>
            <person name="Wayne K.J."/>
            <person name="Tettelin H."/>
            <person name="Glass J.I."/>
            <person name="Rusch D."/>
            <person name="Podicherti R."/>
            <person name="Tsui H.-C.T."/>
            <person name="Winkler M.E."/>
        </authorList>
    </citation>
    <scope>NUCLEOTIDE SEQUENCE</scope>
</reference>
<dbReference type="EMBL" id="UINC01095999">
    <property type="protein sequence ID" value="SVC52518.1"/>
    <property type="molecule type" value="Genomic_DNA"/>
</dbReference>
<feature type="domain" description="DNA replication/recombination mediator RecO N-terminal" evidence="1">
    <location>
        <begin position="2"/>
        <end position="42"/>
    </location>
</feature>
<gene>
    <name evidence="2" type="ORF">METZ01_LOCUS305372</name>
</gene>
<feature type="non-terminal residue" evidence="2">
    <location>
        <position position="43"/>
    </location>
</feature>
<evidence type="ECO:0000259" key="1">
    <source>
        <dbReference type="Pfam" id="PF11967"/>
    </source>
</evidence>
<accession>A0A382MVZ5</accession>
<dbReference type="AlphaFoldDB" id="A0A382MVZ5"/>
<dbReference type="SUPFAM" id="SSF50249">
    <property type="entry name" value="Nucleic acid-binding proteins"/>
    <property type="match status" value="1"/>
</dbReference>
<dbReference type="Gene3D" id="2.40.50.140">
    <property type="entry name" value="Nucleic acid-binding proteins"/>
    <property type="match status" value="1"/>
</dbReference>
<dbReference type="InterPro" id="IPR012340">
    <property type="entry name" value="NA-bd_OB-fold"/>
</dbReference>
<organism evidence="2">
    <name type="scientific">marine metagenome</name>
    <dbReference type="NCBI Taxonomy" id="408172"/>
    <lineage>
        <taxon>unclassified sequences</taxon>
        <taxon>metagenomes</taxon>
        <taxon>ecological metagenomes</taxon>
    </lineage>
</organism>
<dbReference type="InterPro" id="IPR022572">
    <property type="entry name" value="DNA_rep/recomb_RecO_N"/>
</dbReference>